<reference evidence="1 2" key="1">
    <citation type="journal article" date="2014" name="Arch. Virol.">
        <title>Complete genome sequence of Tunisvirus, a new member of the proposed family Marseilleviridae.</title>
        <authorList>
            <person name="Aherfi S."/>
            <person name="Boughalmi M."/>
            <person name="Pagnier I."/>
            <person name="Fournous G."/>
            <person name="La Scola B."/>
            <person name="Raoult D."/>
            <person name="Colson P."/>
        </authorList>
    </citation>
    <scope>NUCLEOTIDE SEQUENCE [LARGE SCALE GENOMIC DNA]</scope>
    <source>
        <strain evidence="1 2">U484</strain>
    </source>
</reference>
<organism evidence="1 2">
    <name type="scientific">Tunisvirus fontaine2</name>
    <dbReference type="NCBI Taxonomy" id="1421067"/>
    <lineage>
        <taxon>Viruses</taxon>
        <taxon>Varidnaviria</taxon>
        <taxon>Bamfordvirae</taxon>
        <taxon>Nucleocytoviricota</taxon>
        <taxon>Megaviricetes</taxon>
        <taxon>Pimascovirales</taxon>
        <taxon>Pimascovirales incertae sedis</taxon>
        <taxon>Marseilleviridae</taxon>
        <taxon>Losannavirus</taxon>
        <taxon>Losannavirus tunisense</taxon>
    </lineage>
</organism>
<gene>
    <name evidence="1" type="ORF">TNS_ORF441</name>
</gene>
<dbReference type="EMBL" id="KF483846">
    <property type="protein sequence ID" value="AHC55159.1"/>
    <property type="molecule type" value="Genomic_DNA"/>
</dbReference>
<name>V9SGX3_9VIRU</name>
<protein>
    <submittedName>
        <fullName evidence="1">Putative membrane protein</fullName>
    </submittedName>
</protein>
<sequence>MNVSIIVLFVLVILFVLLWMHYSEDKKEGFTETKRDMSVFESLCQTQGQLSPEKMGAALQMYAQRTGMPECSTLETQGVSALELRNDGNGAGSSFGWRVYWQPKSSEISSYSVSFQYDGSTCPRGVQEYVLSGQATNFELPQPLRPRFRIMIQAKDASGKNIGSPALAEFVIPHDPNKWA</sequence>
<evidence type="ECO:0000313" key="1">
    <source>
        <dbReference type="EMBL" id="AHC55159.1"/>
    </source>
</evidence>
<proteinExistence type="predicted"/>
<evidence type="ECO:0000313" key="2">
    <source>
        <dbReference type="Proteomes" id="UP000232615"/>
    </source>
</evidence>
<keyword evidence="2" id="KW-1185">Reference proteome</keyword>
<accession>V9SGX3</accession>
<dbReference type="Proteomes" id="UP000232615">
    <property type="component" value="Segment"/>
</dbReference>